<gene>
    <name evidence="8" type="ORF">BO71DRAFT_467555</name>
</gene>
<protein>
    <submittedName>
        <fullName evidence="8">MFS general substrate transporter</fullName>
    </submittedName>
</protein>
<comment type="subcellular location">
    <subcellularLocation>
        <location evidence="1">Membrane</location>
        <topology evidence="1">Multi-pass membrane protein</topology>
    </subcellularLocation>
</comment>
<feature type="transmembrane region" description="Helical" evidence="6">
    <location>
        <begin position="192"/>
        <end position="217"/>
    </location>
</feature>
<evidence type="ECO:0000313" key="9">
    <source>
        <dbReference type="Proteomes" id="UP000247810"/>
    </source>
</evidence>
<dbReference type="PANTHER" id="PTHR23502">
    <property type="entry name" value="MAJOR FACILITATOR SUPERFAMILY"/>
    <property type="match status" value="1"/>
</dbReference>
<dbReference type="GO" id="GO:0005886">
    <property type="term" value="C:plasma membrane"/>
    <property type="evidence" value="ECO:0007669"/>
    <property type="project" value="TreeGrafter"/>
</dbReference>
<keyword evidence="4 6" id="KW-0472">Membrane</keyword>
<accession>A0A319CTF3</accession>
<dbReference type="SUPFAM" id="SSF103473">
    <property type="entry name" value="MFS general substrate transporter"/>
    <property type="match status" value="1"/>
</dbReference>
<evidence type="ECO:0000259" key="7">
    <source>
        <dbReference type="PROSITE" id="PS50850"/>
    </source>
</evidence>
<feature type="region of interest" description="Disordered" evidence="5">
    <location>
        <begin position="1"/>
        <end position="37"/>
    </location>
</feature>
<keyword evidence="3 6" id="KW-1133">Transmembrane helix</keyword>
<dbReference type="InterPro" id="IPR020846">
    <property type="entry name" value="MFS_dom"/>
</dbReference>
<keyword evidence="9" id="KW-1185">Reference proteome</keyword>
<evidence type="ECO:0000256" key="4">
    <source>
        <dbReference type="ARBA" id="ARBA00023136"/>
    </source>
</evidence>
<dbReference type="Proteomes" id="UP000247810">
    <property type="component" value="Unassembled WGS sequence"/>
</dbReference>
<dbReference type="Gene3D" id="1.20.1720.10">
    <property type="entry name" value="Multidrug resistance protein D"/>
    <property type="match status" value="1"/>
</dbReference>
<evidence type="ECO:0000313" key="8">
    <source>
        <dbReference type="EMBL" id="PYH88596.1"/>
    </source>
</evidence>
<sequence>MESPIPPPLAPKPTTTTTTTTTSADPDQIPPPPPPTTPSLFKLLQSKLLKSDPVTDGYLLPKWQKSLILFTVSWMTLAITFSSTSLLPATPEIAAEFNTTTETLDVTNAGVLLAMGFSSLIWGPLNRLLGRRIAYNIAILVLCLASVGTAVAENMATFTALRVLGGLTGTGFMVTGQTVLADVFEPVVRGTAVGLFMMGTVSGPAIGPCIGGIIVTFASWRNIYWVQVAMTGFGLIMSLLFVPEIPSADAKTTTTTTDPASEKPTHPRITLHDILSAFNPVRVFRLWVYPNIFLAVRPFLPLIQ</sequence>
<dbReference type="PANTHER" id="PTHR23502:SF152">
    <property type="entry name" value="MAJOR FACILITATOR SUPERFAMILY (MFS) PROFILE DOMAIN-CONTAINING PROTEIN-RELATED"/>
    <property type="match status" value="1"/>
</dbReference>
<dbReference type="VEuPathDB" id="FungiDB:BO71DRAFT_467555"/>
<dbReference type="EMBL" id="KZ826079">
    <property type="protein sequence ID" value="PYH88596.1"/>
    <property type="molecule type" value="Genomic_DNA"/>
</dbReference>
<feature type="transmembrane region" description="Helical" evidence="6">
    <location>
        <begin position="133"/>
        <end position="152"/>
    </location>
</feature>
<organism evidence="8 9">
    <name type="scientific">Aspergillus ellipticus CBS 707.79</name>
    <dbReference type="NCBI Taxonomy" id="1448320"/>
    <lineage>
        <taxon>Eukaryota</taxon>
        <taxon>Fungi</taxon>
        <taxon>Dikarya</taxon>
        <taxon>Ascomycota</taxon>
        <taxon>Pezizomycotina</taxon>
        <taxon>Eurotiomycetes</taxon>
        <taxon>Eurotiomycetidae</taxon>
        <taxon>Eurotiales</taxon>
        <taxon>Aspergillaceae</taxon>
        <taxon>Aspergillus</taxon>
        <taxon>Aspergillus subgen. Circumdati</taxon>
    </lineage>
</organism>
<feature type="transmembrane region" description="Helical" evidence="6">
    <location>
        <begin position="67"/>
        <end position="87"/>
    </location>
</feature>
<feature type="transmembrane region" description="Helical" evidence="6">
    <location>
        <begin position="107"/>
        <end position="126"/>
    </location>
</feature>
<feature type="domain" description="Major facilitator superfamily (MFS) profile" evidence="7">
    <location>
        <begin position="68"/>
        <end position="304"/>
    </location>
</feature>
<evidence type="ECO:0000256" key="3">
    <source>
        <dbReference type="ARBA" id="ARBA00022989"/>
    </source>
</evidence>
<evidence type="ECO:0000256" key="2">
    <source>
        <dbReference type="ARBA" id="ARBA00022692"/>
    </source>
</evidence>
<feature type="compositionally biased region" description="Pro residues" evidence="5">
    <location>
        <begin position="28"/>
        <end position="37"/>
    </location>
</feature>
<dbReference type="AlphaFoldDB" id="A0A319CTF3"/>
<feature type="transmembrane region" description="Helical" evidence="6">
    <location>
        <begin position="158"/>
        <end position="180"/>
    </location>
</feature>
<keyword evidence="2 6" id="KW-0812">Transmembrane</keyword>
<dbReference type="PROSITE" id="PS50850">
    <property type="entry name" value="MFS"/>
    <property type="match status" value="1"/>
</dbReference>
<proteinExistence type="predicted"/>
<evidence type="ECO:0000256" key="6">
    <source>
        <dbReference type="SAM" id="Phobius"/>
    </source>
</evidence>
<dbReference type="GO" id="GO:0022857">
    <property type="term" value="F:transmembrane transporter activity"/>
    <property type="evidence" value="ECO:0007669"/>
    <property type="project" value="InterPro"/>
</dbReference>
<dbReference type="Pfam" id="PF07690">
    <property type="entry name" value="MFS_1"/>
    <property type="match status" value="1"/>
</dbReference>
<dbReference type="OrthoDB" id="3066029at2759"/>
<evidence type="ECO:0000256" key="5">
    <source>
        <dbReference type="SAM" id="MobiDB-lite"/>
    </source>
</evidence>
<feature type="transmembrane region" description="Helical" evidence="6">
    <location>
        <begin position="223"/>
        <end position="242"/>
    </location>
</feature>
<dbReference type="InterPro" id="IPR036259">
    <property type="entry name" value="MFS_trans_sf"/>
</dbReference>
<dbReference type="InterPro" id="IPR011701">
    <property type="entry name" value="MFS"/>
</dbReference>
<feature type="compositionally biased region" description="Pro residues" evidence="5">
    <location>
        <begin position="1"/>
        <end position="11"/>
    </location>
</feature>
<dbReference type="STRING" id="1448320.A0A319CTF3"/>
<evidence type="ECO:0000256" key="1">
    <source>
        <dbReference type="ARBA" id="ARBA00004141"/>
    </source>
</evidence>
<name>A0A319CTF3_9EURO</name>
<reference evidence="8 9" key="1">
    <citation type="submission" date="2018-02" db="EMBL/GenBank/DDBJ databases">
        <title>The genomes of Aspergillus section Nigri reveals drivers in fungal speciation.</title>
        <authorList>
            <consortium name="DOE Joint Genome Institute"/>
            <person name="Vesth T.C."/>
            <person name="Nybo J."/>
            <person name="Theobald S."/>
            <person name="Brandl J."/>
            <person name="Frisvad J.C."/>
            <person name="Nielsen K.F."/>
            <person name="Lyhne E.K."/>
            <person name="Kogle M.E."/>
            <person name="Kuo A."/>
            <person name="Riley R."/>
            <person name="Clum A."/>
            <person name="Nolan M."/>
            <person name="Lipzen A."/>
            <person name="Salamov A."/>
            <person name="Henrissat B."/>
            <person name="Wiebenga A."/>
            <person name="De vries R.P."/>
            <person name="Grigoriev I.V."/>
            <person name="Mortensen U.H."/>
            <person name="Andersen M.R."/>
            <person name="Baker S.E."/>
        </authorList>
    </citation>
    <scope>NUCLEOTIDE SEQUENCE [LARGE SCALE GENOMIC DNA]</scope>
    <source>
        <strain evidence="8 9">CBS 707.79</strain>
    </source>
</reference>